<dbReference type="Proteomes" id="UP001337305">
    <property type="component" value="Unassembled WGS sequence"/>
</dbReference>
<dbReference type="RefSeq" id="WP_303305118.1">
    <property type="nucleotide sequence ID" value="NZ_JAODOP010000004.1"/>
</dbReference>
<sequence length="49" mass="5985">MEDTAEKLIKDFIDWSNKYPRERIYSIDLKNKMEEELVKLEKRARALNL</sequence>
<gene>
    <name evidence="1" type="ORF">N1F79_06375</name>
</gene>
<keyword evidence="2" id="KW-1185">Reference proteome</keyword>
<reference evidence="1 2" key="1">
    <citation type="submission" date="2022-09" db="EMBL/GenBank/DDBJ databases">
        <title>Genome sequencing of Flavivirga sp. MEBiC05379.</title>
        <authorList>
            <person name="Oh H.-M."/>
            <person name="Kwon K.K."/>
            <person name="Park M.J."/>
            <person name="Yang S.-H."/>
        </authorList>
    </citation>
    <scope>NUCLEOTIDE SEQUENCE [LARGE SCALE GENOMIC DNA]</scope>
    <source>
        <strain evidence="1 2">MEBiC05379</strain>
    </source>
</reference>
<evidence type="ECO:0000313" key="1">
    <source>
        <dbReference type="EMBL" id="MEF3832747.1"/>
    </source>
</evidence>
<protein>
    <recommendedName>
        <fullName evidence="3">Four helix bundle protein</fullName>
    </recommendedName>
</protein>
<organism evidence="1 2">
    <name type="scientific">Flavivirga spongiicola</name>
    <dbReference type="NCBI Taxonomy" id="421621"/>
    <lineage>
        <taxon>Bacteria</taxon>
        <taxon>Pseudomonadati</taxon>
        <taxon>Bacteroidota</taxon>
        <taxon>Flavobacteriia</taxon>
        <taxon>Flavobacteriales</taxon>
        <taxon>Flavobacteriaceae</taxon>
        <taxon>Flavivirga</taxon>
    </lineage>
</organism>
<proteinExistence type="predicted"/>
<name>A0ABU7XPU0_9FLAO</name>
<evidence type="ECO:0008006" key="3">
    <source>
        <dbReference type="Google" id="ProtNLM"/>
    </source>
</evidence>
<comment type="caution">
    <text evidence="1">The sequence shown here is derived from an EMBL/GenBank/DDBJ whole genome shotgun (WGS) entry which is preliminary data.</text>
</comment>
<evidence type="ECO:0000313" key="2">
    <source>
        <dbReference type="Proteomes" id="UP001337305"/>
    </source>
</evidence>
<dbReference type="EMBL" id="JAODOP010000004">
    <property type="protein sequence ID" value="MEF3832747.1"/>
    <property type="molecule type" value="Genomic_DNA"/>
</dbReference>
<accession>A0ABU7XPU0</accession>